<dbReference type="EMBL" id="CACQ02004686">
    <property type="protein sequence ID" value="CCF41427.1"/>
    <property type="molecule type" value="Genomic_DNA"/>
</dbReference>
<dbReference type="AlphaFoldDB" id="H1VMH3"/>
<gene>
    <name evidence="1" type="ORF">CH063_11703</name>
</gene>
<evidence type="ECO:0000313" key="2">
    <source>
        <dbReference type="Proteomes" id="UP000007174"/>
    </source>
</evidence>
<sequence length="61" mass="6763">TVALRDCRSINVFSGVLSMSRWPTRVDFPDRKRILDSVDQAFSVASSTALTTSRGRSLLAF</sequence>
<evidence type="ECO:0000313" key="1">
    <source>
        <dbReference type="EMBL" id="CCF41427.1"/>
    </source>
</evidence>
<dbReference type="Proteomes" id="UP000007174">
    <property type="component" value="Unassembled WGS sequence"/>
</dbReference>
<protein>
    <submittedName>
        <fullName evidence="1">Uncharacterized protein</fullName>
    </submittedName>
</protein>
<feature type="non-terminal residue" evidence="1">
    <location>
        <position position="1"/>
    </location>
</feature>
<name>H1VMH3_COLHI</name>
<organism evidence="1 2">
    <name type="scientific">Colletotrichum higginsianum (strain IMI 349063)</name>
    <name type="common">Crucifer anthracnose fungus</name>
    <dbReference type="NCBI Taxonomy" id="759273"/>
    <lineage>
        <taxon>Eukaryota</taxon>
        <taxon>Fungi</taxon>
        <taxon>Dikarya</taxon>
        <taxon>Ascomycota</taxon>
        <taxon>Pezizomycotina</taxon>
        <taxon>Sordariomycetes</taxon>
        <taxon>Hypocreomycetidae</taxon>
        <taxon>Glomerellales</taxon>
        <taxon>Glomerellaceae</taxon>
        <taxon>Colletotrichum</taxon>
        <taxon>Colletotrichum destructivum species complex</taxon>
    </lineage>
</organism>
<reference evidence="2" key="1">
    <citation type="journal article" date="2012" name="Nat. Genet.">
        <title>Lifestyle transitions in plant pathogenic Colletotrichum fungi deciphered by genome and transcriptome analyses.</title>
        <authorList>
            <person name="O'Connell R.J."/>
            <person name="Thon M.R."/>
            <person name="Hacquard S."/>
            <person name="Amyotte S.G."/>
            <person name="Kleemann J."/>
            <person name="Torres M.F."/>
            <person name="Damm U."/>
            <person name="Buiate E.A."/>
            <person name="Epstein L."/>
            <person name="Alkan N."/>
            <person name="Altmueller J."/>
            <person name="Alvarado-Balderrama L."/>
            <person name="Bauser C.A."/>
            <person name="Becker C."/>
            <person name="Birren B.W."/>
            <person name="Chen Z."/>
            <person name="Choi J."/>
            <person name="Crouch J.A."/>
            <person name="Duvick J.P."/>
            <person name="Farman M.A."/>
            <person name="Gan P."/>
            <person name="Heiman D."/>
            <person name="Henrissat B."/>
            <person name="Howard R.J."/>
            <person name="Kabbage M."/>
            <person name="Koch C."/>
            <person name="Kracher B."/>
            <person name="Kubo Y."/>
            <person name="Law A.D."/>
            <person name="Lebrun M.-H."/>
            <person name="Lee Y.-H."/>
            <person name="Miyara I."/>
            <person name="Moore N."/>
            <person name="Neumann U."/>
            <person name="Nordstroem K."/>
            <person name="Panaccione D.G."/>
            <person name="Panstruga R."/>
            <person name="Place M."/>
            <person name="Proctor R.H."/>
            <person name="Prusky D."/>
            <person name="Rech G."/>
            <person name="Reinhardt R."/>
            <person name="Rollins J.A."/>
            <person name="Rounsley S."/>
            <person name="Schardl C.L."/>
            <person name="Schwartz D.C."/>
            <person name="Shenoy N."/>
            <person name="Shirasu K."/>
            <person name="Sikhakolli U.R."/>
            <person name="Stueber K."/>
            <person name="Sukno S.A."/>
            <person name="Sweigard J.A."/>
            <person name="Takano Y."/>
            <person name="Takahara H."/>
            <person name="Trail F."/>
            <person name="van der Does H.C."/>
            <person name="Voll L.M."/>
            <person name="Will I."/>
            <person name="Young S."/>
            <person name="Zeng Q."/>
            <person name="Zhang J."/>
            <person name="Zhou S."/>
            <person name="Dickman M.B."/>
            <person name="Schulze-Lefert P."/>
            <person name="Ver Loren van Themaat E."/>
            <person name="Ma L.-J."/>
            <person name="Vaillancourt L.J."/>
        </authorList>
    </citation>
    <scope>NUCLEOTIDE SEQUENCE [LARGE SCALE GENOMIC DNA]</scope>
    <source>
        <strain evidence="2">IMI 349063</strain>
    </source>
</reference>
<proteinExistence type="predicted"/>
<accession>H1VMH3</accession>
<dbReference type="HOGENOM" id="CLU_2928906_0_0_1"/>